<name>A0A0P8YN03_DROAN</name>
<dbReference type="GeneID" id="26514617"/>
<dbReference type="EMBL" id="CH902617">
    <property type="protein sequence ID" value="KPU80170.1"/>
    <property type="molecule type" value="Genomic_DNA"/>
</dbReference>
<dbReference type="OrthoDB" id="8055880at2759"/>
<reference evidence="1 2" key="1">
    <citation type="journal article" date="2007" name="Nature">
        <title>Evolution of genes and genomes on the Drosophila phylogeny.</title>
        <authorList>
            <consortium name="Drosophila 12 Genomes Consortium"/>
            <person name="Clark A.G."/>
            <person name="Eisen M.B."/>
            <person name="Smith D.R."/>
            <person name="Bergman C.M."/>
            <person name="Oliver B."/>
            <person name="Markow T.A."/>
            <person name="Kaufman T.C."/>
            <person name="Kellis M."/>
            <person name="Gelbart W."/>
            <person name="Iyer V.N."/>
            <person name="Pollard D.A."/>
            <person name="Sackton T.B."/>
            <person name="Larracuente A.M."/>
            <person name="Singh N.D."/>
            <person name="Abad J.P."/>
            <person name="Abt D.N."/>
            <person name="Adryan B."/>
            <person name="Aguade M."/>
            <person name="Akashi H."/>
            <person name="Anderson W.W."/>
            <person name="Aquadro C.F."/>
            <person name="Ardell D.H."/>
            <person name="Arguello R."/>
            <person name="Artieri C.G."/>
            <person name="Barbash D.A."/>
            <person name="Barker D."/>
            <person name="Barsanti P."/>
            <person name="Batterham P."/>
            <person name="Batzoglou S."/>
            <person name="Begun D."/>
            <person name="Bhutkar A."/>
            <person name="Blanco E."/>
            <person name="Bosak S.A."/>
            <person name="Bradley R.K."/>
            <person name="Brand A.D."/>
            <person name="Brent M.R."/>
            <person name="Brooks A.N."/>
            <person name="Brown R.H."/>
            <person name="Butlin R.K."/>
            <person name="Caggese C."/>
            <person name="Calvi B.R."/>
            <person name="Bernardo de Carvalho A."/>
            <person name="Caspi A."/>
            <person name="Castrezana S."/>
            <person name="Celniker S.E."/>
            <person name="Chang J.L."/>
            <person name="Chapple C."/>
            <person name="Chatterji S."/>
            <person name="Chinwalla A."/>
            <person name="Civetta A."/>
            <person name="Clifton S.W."/>
            <person name="Comeron J.M."/>
            <person name="Costello J.C."/>
            <person name="Coyne J.A."/>
            <person name="Daub J."/>
            <person name="David R.G."/>
            <person name="Delcher A.L."/>
            <person name="Delehaunty K."/>
            <person name="Do C.B."/>
            <person name="Ebling H."/>
            <person name="Edwards K."/>
            <person name="Eickbush T."/>
            <person name="Evans J.D."/>
            <person name="Filipski A."/>
            <person name="Findeiss S."/>
            <person name="Freyhult E."/>
            <person name="Fulton L."/>
            <person name="Fulton R."/>
            <person name="Garcia A.C."/>
            <person name="Gardiner A."/>
            <person name="Garfield D.A."/>
            <person name="Garvin B.E."/>
            <person name="Gibson G."/>
            <person name="Gilbert D."/>
            <person name="Gnerre S."/>
            <person name="Godfrey J."/>
            <person name="Good R."/>
            <person name="Gotea V."/>
            <person name="Gravely B."/>
            <person name="Greenberg A.J."/>
            <person name="Griffiths-Jones S."/>
            <person name="Gross S."/>
            <person name="Guigo R."/>
            <person name="Gustafson E.A."/>
            <person name="Haerty W."/>
            <person name="Hahn M.W."/>
            <person name="Halligan D.L."/>
            <person name="Halpern A.L."/>
            <person name="Halter G.M."/>
            <person name="Han M.V."/>
            <person name="Heger A."/>
            <person name="Hillier L."/>
            <person name="Hinrichs A.S."/>
            <person name="Holmes I."/>
            <person name="Hoskins R.A."/>
            <person name="Hubisz M.J."/>
            <person name="Hultmark D."/>
            <person name="Huntley M.A."/>
            <person name="Jaffe D.B."/>
            <person name="Jagadeeshan S."/>
            <person name="Jeck W.R."/>
            <person name="Johnson J."/>
            <person name="Jones C.D."/>
            <person name="Jordan W.C."/>
            <person name="Karpen G.H."/>
            <person name="Kataoka E."/>
            <person name="Keightley P.D."/>
            <person name="Kheradpour P."/>
            <person name="Kirkness E.F."/>
            <person name="Koerich L.B."/>
            <person name="Kristiansen K."/>
            <person name="Kudrna D."/>
            <person name="Kulathinal R.J."/>
            <person name="Kumar S."/>
            <person name="Kwok R."/>
            <person name="Lander E."/>
            <person name="Langley C.H."/>
            <person name="Lapoint R."/>
            <person name="Lazzaro B.P."/>
            <person name="Lee S.J."/>
            <person name="Levesque L."/>
            <person name="Li R."/>
            <person name="Lin C.F."/>
            <person name="Lin M.F."/>
            <person name="Lindblad-Toh K."/>
            <person name="Llopart A."/>
            <person name="Long M."/>
            <person name="Low L."/>
            <person name="Lozovsky E."/>
            <person name="Lu J."/>
            <person name="Luo M."/>
            <person name="Machado C.A."/>
            <person name="Makalowski W."/>
            <person name="Marzo M."/>
            <person name="Matsuda M."/>
            <person name="Matzkin L."/>
            <person name="McAllister B."/>
            <person name="McBride C.S."/>
            <person name="McKernan B."/>
            <person name="McKernan K."/>
            <person name="Mendez-Lago M."/>
            <person name="Minx P."/>
            <person name="Mollenhauer M.U."/>
            <person name="Montooth K."/>
            <person name="Mount S.M."/>
            <person name="Mu X."/>
            <person name="Myers E."/>
            <person name="Negre B."/>
            <person name="Newfeld S."/>
            <person name="Nielsen R."/>
            <person name="Noor M.A."/>
            <person name="O'Grady P."/>
            <person name="Pachter L."/>
            <person name="Papaceit M."/>
            <person name="Parisi M.J."/>
            <person name="Parisi M."/>
            <person name="Parts L."/>
            <person name="Pedersen J.S."/>
            <person name="Pesole G."/>
            <person name="Phillippy A.M."/>
            <person name="Ponting C.P."/>
            <person name="Pop M."/>
            <person name="Porcelli D."/>
            <person name="Powell J.R."/>
            <person name="Prohaska S."/>
            <person name="Pruitt K."/>
            <person name="Puig M."/>
            <person name="Quesneville H."/>
            <person name="Ram K.R."/>
            <person name="Rand D."/>
            <person name="Rasmussen M.D."/>
            <person name="Reed L.K."/>
            <person name="Reenan R."/>
            <person name="Reily A."/>
            <person name="Remington K.A."/>
            <person name="Rieger T.T."/>
            <person name="Ritchie M.G."/>
            <person name="Robin C."/>
            <person name="Rogers Y.H."/>
            <person name="Rohde C."/>
            <person name="Rozas J."/>
            <person name="Rubenfield M.J."/>
            <person name="Ruiz A."/>
            <person name="Russo S."/>
            <person name="Salzberg S.L."/>
            <person name="Sanchez-Gracia A."/>
            <person name="Saranga D.J."/>
            <person name="Sato H."/>
            <person name="Schaeffer S.W."/>
            <person name="Schatz M.C."/>
            <person name="Schlenke T."/>
            <person name="Schwartz R."/>
            <person name="Segarra C."/>
            <person name="Singh R.S."/>
            <person name="Sirot L."/>
            <person name="Sirota M."/>
            <person name="Sisneros N.B."/>
            <person name="Smith C.D."/>
            <person name="Smith T.F."/>
            <person name="Spieth J."/>
            <person name="Stage D.E."/>
            <person name="Stark A."/>
            <person name="Stephan W."/>
            <person name="Strausberg R.L."/>
            <person name="Strempel S."/>
            <person name="Sturgill D."/>
            <person name="Sutton G."/>
            <person name="Sutton G.G."/>
            <person name="Tao W."/>
            <person name="Teichmann S."/>
            <person name="Tobari Y.N."/>
            <person name="Tomimura Y."/>
            <person name="Tsolas J.M."/>
            <person name="Valente V.L."/>
            <person name="Venter E."/>
            <person name="Venter J.C."/>
            <person name="Vicario S."/>
            <person name="Vieira F.G."/>
            <person name="Vilella A.J."/>
            <person name="Villasante A."/>
            <person name="Walenz B."/>
            <person name="Wang J."/>
            <person name="Wasserman M."/>
            <person name="Watts T."/>
            <person name="Wilson D."/>
            <person name="Wilson R.K."/>
            <person name="Wing R.A."/>
            <person name="Wolfner M.F."/>
            <person name="Wong A."/>
            <person name="Wong G.K."/>
            <person name="Wu C.I."/>
            <person name="Wu G."/>
            <person name="Yamamoto D."/>
            <person name="Yang H.P."/>
            <person name="Yang S.P."/>
            <person name="Yorke J.A."/>
            <person name="Yoshida K."/>
            <person name="Zdobnov E."/>
            <person name="Zhang P."/>
            <person name="Zhang Y."/>
            <person name="Zimin A.V."/>
            <person name="Baldwin J."/>
            <person name="Abdouelleil A."/>
            <person name="Abdulkadir J."/>
            <person name="Abebe A."/>
            <person name="Abera B."/>
            <person name="Abreu J."/>
            <person name="Acer S.C."/>
            <person name="Aftuck L."/>
            <person name="Alexander A."/>
            <person name="An P."/>
            <person name="Anderson E."/>
            <person name="Anderson S."/>
            <person name="Arachi H."/>
            <person name="Azer M."/>
            <person name="Bachantsang P."/>
            <person name="Barry A."/>
            <person name="Bayul T."/>
            <person name="Berlin A."/>
            <person name="Bessette D."/>
            <person name="Bloom T."/>
            <person name="Blye J."/>
            <person name="Boguslavskiy L."/>
            <person name="Bonnet C."/>
            <person name="Boukhgalter B."/>
            <person name="Bourzgui I."/>
            <person name="Brown A."/>
            <person name="Cahill P."/>
            <person name="Channer S."/>
            <person name="Cheshatsang Y."/>
            <person name="Chuda L."/>
            <person name="Citroen M."/>
            <person name="Collymore A."/>
            <person name="Cooke P."/>
            <person name="Costello M."/>
            <person name="D'Aco K."/>
            <person name="Daza R."/>
            <person name="De Haan G."/>
            <person name="DeGray S."/>
            <person name="DeMaso C."/>
            <person name="Dhargay N."/>
            <person name="Dooley K."/>
            <person name="Dooley E."/>
            <person name="Doricent M."/>
            <person name="Dorje P."/>
            <person name="Dorjee K."/>
            <person name="Dupes A."/>
            <person name="Elong R."/>
            <person name="Falk J."/>
            <person name="Farina A."/>
            <person name="Faro S."/>
            <person name="Ferguson D."/>
            <person name="Fisher S."/>
            <person name="Foley C.D."/>
            <person name="Franke A."/>
            <person name="Friedrich D."/>
            <person name="Gadbois L."/>
            <person name="Gearin G."/>
            <person name="Gearin C.R."/>
            <person name="Giannoukos G."/>
            <person name="Goode T."/>
            <person name="Graham J."/>
            <person name="Grandbois E."/>
            <person name="Grewal S."/>
            <person name="Gyaltsen K."/>
            <person name="Hafez N."/>
            <person name="Hagos B."/>
            <person name="Hall J."/>
            <person name="Henson C."/>
            <person name="Hollinger A."/>
            <person name="Honan T."/>
            <person name="Huard M.D."/>
            <person name="Hughes L."/>
            <person name="Hurhula B."/>
            <person name="Husby M.E."/>
            <person name="Kamat A."/>
            <person name="Kanga B."/>
            <person name="Kashin S."/>
            <person name="Khazanovich D."/>
            <person name="Kisner P."/>
            <person name="Lance K."/>
            <person name="Lara M."/>
            <person name="Lee W."/>
            <person name="Lennon N."/>
            <person name="Letendre F."/>
            <person name="LeVine R."/>
            <person name="Lipovsky A."/>
            <person name="Liu X."/>
            <person name="Liu J."/>
            <person name="Liu S."/>
            <person name="Lokyitsang T."/>
            <person name="Lokyitsang Y."/>
            <person name="Lubonja R."/>
            <person name="Lui A."/>
            <person name="MacDonald P."/>
            <person name="Magnisalis V."/>
            <person name="Maru K."/>
            <person name="Matthews C."/>
            <person name="McCusker W."/>
            <person name="McDonough S."/>
            <person name="Mehta T."/>
            <person name="Meldrim J."/>
            <person name="Meneus L."/>
            <person name="Mihai O."/>
            <person name="Mihalev A."/>
            <person name="Mihova T."/>
            <person name="Mittelman R."/>
            <person name="Mlenga V."/>
            <person name="Montmayeur A."/>
            <person name="Mulrain L."/>
            <person name="Navidi A."/>
            <person name="Naylor J."/>
            <person name="Negash T."/>
            <person name="Nguyen T."/>
            <person name="Nguyen N."/>
            <person name="Nicol R."/>
            <person name="Norbu C."/>
            <person name="Norbu N."/>
            <person name="Novod N."/>
            <person name="O'Neill B."/>
            <person name="Osman S."/>
            <person name="Markiewicz E."/>
            <person name="Oyono O.L."/>
            <person name="Patti C."/>
            <person name="Phunkhang P."/>
            <person name="Pierre F."/>
            <person name="Priest M."/>
            <person name="Raghuraman S."/>
            <person name="Rege F."/>
            <person name="Reyes R."/>
            <person name="Rise C."/>
            <person name="Rogov P."/>
            <person name="Ross K."/>
            <person name="Ryan E."/>
            <person name="Settipalli S."/>
            <person name="Shea T."/>
            <person name="Sherpa N."/>
            <person name="Shi L."/>
            <person name="Shih D."/>
            <person name="Sparrow T."/>
            <person name="Spaulding J."/>
            <person name="Stalker J."/>
            <person name="Stange-Thomann N."/>
            <person name="Stavropoulos S."/>
            <person name="Stone C."/>
            <person name="Strader C."/>
            <person name="Tesfaye S."/>
            <person name="Thomson T."/>
            <person name="Thoulutsang Y."/>
            <person name="Thoulutsang D."/>
            <person name="Topham K."/>
            <person name="Topping I."/>
            <person name="Tsamla T."/>
            <person name="Vassiliev H."/>
            <person name="Vo A."/>
            <person name="Wangchuk T."/>
            <person name="Wangdi T."/>
            <person name="Weiand M."/>
            <person name="Wilkinson J."/>
            <person name="Wilson A."/>
            <person name="Yadav S."/>
            <person name="Young G."/>
            <person name="Yu Q."/>
            <person name="Zembek L."/>
            <person name="Zhong D."/>
            <person name="Zimmer A."/>
            <person name="Zwirko Z."/>
            <person name="Jaffe D.B."/>
            <person name="Alvarez P."/>
            <person name="Brockman W."/>
            <person name="Butler J."/>
            <person name="Chin C."/>
            <person name="Gnerre S."/>
            <person name="Grabherr M."/>
            <person name="Kleber M."/>
            <person name="Mauceli E."/>
            <person name="MacCallum I."/>
        </authorList>
    </citation>
    <scope>NUCLEOTIDE SEQUENCE [LARGE SCALE GENOMIC DNA]</scope>
    <source>
        <strain evidence="2">Tucson 14024-0371.13</strain>
    </source>
</reference>
<protein>
    <submittedName>
        <fullName evidence="1">Uncharacterized protein</fullName>
    </submittedName>
</protein>
<dbReference type="Proteomes" id="UP000007801">
    <property type="component" value="Unassembled WGS sequence"/>
</dbReference>
<keyword evidence="2" id="KW-1185">Reference proteome</keyword>
<evidence type="ECO:0000313" key="2">
    <source>
        <dbReference type="Proteomes" id="UP000007801"/>
    </source>
</evidence>
<organism evidence="1 2">
    <name type="scientific">Drosophila ananassae</name>
    <name type="common">Fruit fly</name>
    <dbReference type="NCBI Taxonomy" id="7217"/>
    <lineage>
        <taxon>Eukaryota</taxon>
        <taxon>Metazoa</taxon>
        <taxon>Ecdysozoa</taxon>
        <taxon>Arthropoda</taxon>
        <taxon>Hexapoda</taxon>
        <taxon>Insecta</taxon>
        <taxon>Pterygota</taxon>
        <taxon>Neoptera</taxon>
        <taxon>Endopterygota</taxon>
        <taxon>Diptera</taxon>
        <taxon>Brachycera</taxon>
        <taxon>Muscomorpha</taxon>
        <taxon>Ephydroidea</taxon>
        <taxon>Drosophilidae</taxon>
        <taxon>Drosophila</taxon>
        <taxon>Sophophora</taxon>
    </lineage>
</organism>
<gene>
    <name evidence="1" type="primary">Dana\GF27208</name>
    <name evidence="1" type="ORF">GF27208</name>
</gene>
<sequence length="156" mass="17723">MAAIKKYNKKLGFDINNSYETGVRTYGFIKTKRCDTPIPAARHTLETNELSNRINSVHSNFGVSEHDTDSDVSKDDTCSKKVSSISVKSIKGLTPFEKKRQMFDAAEFTITRGRKLSKDFHPVNPGFYRPGSFEANSIMFEELQNMCHKMNCKLTK</sequence>
<accession>A0A0P8YN03</accession>
<dbReference type="KEGG" id="dan:26514617"/>
<evidence type="ECO:0000313" key="1">
    <source>
        <dbReference type="EMBL" id="KPU80170.1"/>
    </source>
</evidence>
<dbReference type="InParanoid" id="A0A0P8YN03"/>
<proteinExistence type="predicted"/>
<dbReference type="AlphaFoldDB" id="A0A0P8YN03"/>